<feature type="domain" description="DUF2264" evidence="1">
    <location>
        <begin position="25"/>
        <end position="385"/>
    </location>
</feature>
<protein>
    <recommendedName>
        <fullName evidence="1">DUF2264 domain-containing protein</fullName>
    </recommendedName>
</protein>
<dbReference type="Proteomes" id="UP000295210">
    <property type="component" value="Unassembled WGS sequence"/>
</dbReference>
<comment type="caution">
    <text evidence="2">The sequence shown here is derived from an EMBL/GenBank/DDBJ whole genome shotgun (WGS) entry which is preliminary data.</text>
</comment>
<name>A0A4V2PVD9_9BACT</name>
<dbReference type="PIRSF" id="PIRSF014753">
    <property type="entry name" value="UCP014753"/>
    <property type="match status" value="1"/>
</dbReference>
<accession>A0A4V2PVD9</accession>
<dbReference type="RefSeq" id="WP_131994539.1">
    <property type="nucleotide sequence ID" value="NZ_SMGK01000002.1"/>
</dbReference>
<dbReference type="AlphaFoldDB" id="A0A4V2PVD9"/>
<evidence type="ECO:0000313" key="2">
    <source>
        <dbReference type="EMBL" id="TCK74051.1"/>
    </source>
</evidence>
<evidence type="ECO:0000313" key="3">
    <source>
        <dbReference type="Proteomes" id="UP000295210"/>
    </source>
</evidence>
<evidence type="ECO:0000259" key="1">
    <source>
        <dbReference type="Pfam" id="PF10022"/>
    </source>
</evidence>
<keyword evidence="3" id="KW-1185">Reference proteome</keyword>
<dbReference type="InterPro" id="IPR016624">
    <property type="entry name" value="UCP014753"/>
</dbReference>
<dbReference type="InterPro" id="IPR049349">
    <property type="entry name" value="DUF2264_N"/>
</dbReference>
<gene>
    <name evidence="2" type="ORF">C7378_1671</name>
</gene>
<dbReference type="PANTHER" id="PTHR35339:SF3">
    <property type="entry name" value="DUF2264 DOMAIN-CONTAINING PROTEIN"/>
    <property type="match status" value="1"/>
</dbReference>
<dbReference type="OrthoDB" id="9813465at2"/>
<sequence length="404" mass="44813">MLVPNLTTAGVLHQAAQAVSSAPEREQWLDLVERVSNPVLDALRSQQLRKRMPVEAVPGHQQERATGTHLEAFSRLLCGLAPWLELEPAAGESPRETALRSRYRTWSQQAIASALDPRSPDYMRFGESGQTLVDSSFLALALLRAPRQLFDSMASNTRTRLIAAIESERRIQPPFSNWLLFAALNEALLRRLGVFWDRVRIDYALRELQAWYLGDGTYGDGPQFHADYYNSYVMHPYLLALMDELHDEPAWKGMAPAITERARRYSAIQERLISPNGEFPVLGRSITYRGGAFHLLADVARRSLLPSPLSPSAVRCALTAVQQRTLTAPGTFSSEGWLQIGLAGHQPSLAETYISTGSLYLCAAAWLPLGLAPDDPFWSAAPAPWTQKSVWSGQDAAPDHAIND</sequence>
<dbReference type="EMBL" id="SMGK01000002">
    <property type="protein sequence ID" value="TCK74051.1"/>
    <property type="molecule type" value="Genomic_DNA"/>
</dbReference>
<dbReference type="Pfam" id="PF10022">
    <property type="entry name" value="DUF2264"/>
    <property type="match status" value="1"/>
</dbReference>
<reference evidence="2 3" key="1">
    <citation type="submission" date="2019-03" db="EMBL/GenBank/DDBJ databases">
        <title>Genomic Encyclopedia of Type Strains, Phase IV (KMG-IV): sequencing the most valuable type-strain genomes for metagenomic binning, comparative biology and taxonomic classification.</title>
        <authorList>
            <person name="Goeker M."/>
        </authorList>
    </citation>
    <scope>NUCLEOTIDE SEQUENCE [LARGE SCALE GENOMIC DNA]</scope>
    <source>
        <strain evidence="2 3">DSM 103428</strain>
    </source>
</reference>
<organism evidence="2 3">
    <name type="scientific">Acidipila rosea</name>
    <dbReference type="NCBI Taxonomy" id="768535"/>
    <lineage>
        <taxon>Bacteria</taxon>
        <taxon>Pseudomonadati</taxon>
        <taxon>Acidobacteriota</taxon>
        <taxon>Terriglobia</taxon>
        <taxon>Terriglobales</taxon>
        <taxon>Acidobacteriaceae</taxon>
        <taxon>Acidipila</taxon>
    </lineage>
</organism>
<proteinExistence type="predicted"/>
<dbReference type="PANTHER" id="PTHR35339">
    <property type="entry name" value="LINALOOL DEHYDRATASE_ISOMERASE DOMAIN-CONTAINING PROTEIN"/>
    <property type="match status" value="1"/>
</dbReference>